<comment type="caution">
    <text evidence="1">The sequence shown here is derived from an EMBL/GenBank/DDBJ whole genome shotgun (WGS) entry which is preliminary data.</text>
</comment>
<organism evidence="1">
    <name type="scientific">marine sediment metagenome</name>
    <dbReference type="NCBI Taxonomy" id="412755"/>
    <lineage>
        <taxon>unclassified sequences</taxon>
        <taxon>metagenomes</taxon>
        <taxon>ecological metagenomes</taxon>
    </lineage>
</organism>
<dbReference type="EMBL" id="BART01022133">
    <property type="protein sequence ID" value="GAG92646.1"/>
    <property type="molecule type" value="Genomic_DNA"/>
</dbReference>
<reference evidence="1" key="1">
    <citation type="journal article" date="2014" name="Front. Microbiol.">
        <title>High frequency of phylogenetically diverse reductive dehalogenase-homologous genes in deep subseafloor sedimentary metagenomes.</title>
        <authorList>
            <person name="Kawai M."/>
            <person name="Futagami T."/>
            <person name="Toyoda A."/>
            <person name="Takaki Y."/>
            <person name="Nishi S."/>
            <person name="Hori S."/>
            <person name="Arai W."/>
            <person name="Tsubouchi T."/>
            <person name="Morono Y."/>
            <person name="Uchiyama I."/>
            <person name="Ito T."/>
            <person name="Fujiyama A."/>
            <person name="Inagaki F."/>
            <person name="Takami H."/>
        </authorList>
    </citation>
    <scope>NUCLEOTIDE SEQUENCE</scope>
    <source>
        <strain evidence="1">Expedition CK06-06</strain>
    </source>
</reference>
<sequence length="182" mass="18597">MKTKNKVLTAGIAGAAIAIVLMLVLGVAVPAFSTTLPAVVAATSTPTPFPGDIIPLKPIAGLTSLNATVKLEVNGLINDERAQGDLNAVLTTNDQGKSKISVTGSLLGELAAQVGGSLVSLFSPSSVDIYKVPEGSFAVVNGFFPVCVELEDSKATSALDEMSPQSLLTMLTSNDVARGELI</sequence>
<feature type="non-terminal residue" evidence="1">
    <location>
        <position position="182"/>
    </location>
</feature>
<accession>X1D879</accession>
<protein>
    <submittedName>
        <fullName evidence="1">Uncharacterized protein</fullName>
    </submittedName>
</protein>
<name>X1D879_9ZZZZ</name>
<gene>
    <name evidence="1" type="ORF">S01H4_40604</name>
</gene>
<dbReference type="AlphaFoldDB" id="X1D879"/>
<evidence type="ECO:0000313" key="1">
    <source>
        <dbReference type="EMBL" id="GAG92646.1"/>
    </source>
</evidence>
<proteinExistence type="predicted"/>